<dbReference type="Pfam" id="PF00708">
    <property type="entry name" value="Acylphosphatase"/>
    <property type="match status" value="1"/>
</dbReference>
<dbReference type="EC" id="3.6.1.7" evidence="1"/>
<dbReference type="InterPro" id="IPR001792">
    <property type="entry name" value="Acylphosphatase-like_dom"/>
</dbReference>
<feature type="active site" evidence="1">
    <location>
        <position position="1"/>
    </location>
</feature>
<reference evidence="4 5" key="1">
    <citation type="journal article" date="2015" name="Fungal Genet. Biol.">
        <title>Evolution of novel wood decay mechanisms in Agaricales revealed by the genome sequences of Fistulina hepatica and Cylindrobasidium torrendii.</title>
        <authorList>
            <person name="Floudas D."/>
            <person name="Held B.W."/>
            <person name="Riley R."/>
            <person name="Nagy L.G."/>
            <person name="Koehler G."/>
            <person name="Ransdell A.S."/>
            <person name="Younus H."/>
            <person name="Chow J."/>
            <person name="Chiniquy J."/>
            <person name="Lipzen A."/>
            <person name="Tritt A."/>
            <person name="Sun H."/>
            <person name="Haridas S."/>
            <person name="LaButti K."/>
            <person name="Ohm R.A."/>
            <person name="Kues U."/>
            <person name="Blanchette R.A."/>
            <person name="Grigoriev I.V."/>
            <person name="Minto R.E."/>
            <person name="Hibbett D.S."/>
        </authorList>
    </citation>
    <scope>NUCLEOTIDE SEQUENCE [LARGE SCALE GENOMIC DNA]</scope>
    <source>
        <strain evidence="4 5">ATCC 64428</strain>
    </source>
</reference>
<dbReference type="EMBL" id="KN881629">
    <property type="protein sequence ID" value="KIY52902.1"/>
    <property type="molecule type" value="Genomic_DNA"/>
</dbReference>
<dbReference type="Gene3D" id="3.30.70.100">
    <property type="match status" value="1"/>
</dbReference>
<evidence type="ECO:0000313" key="4">
    <source>
        <dbReference type="EMBL" id="KIY52902.1"/>
    </source>
</evidence>
<keyword evidence="1" id="KW-0378">Hydrolase</keyword>
<feature type="active site" evidence="1">
    <location>
        <position position="19"/>
    </location>
</feature>
<dbReference type="OrthoDB" id="7961613at2759"/>
<dbReference type="PANTHER" id="PTHR47268">
    <property type="entry name" value="ACYLPHOSPHATASE"/>
    <property type="match status" value="1"/>
</dbReference>
<dbReference type="SUPFAM" id="SSF54975">
    <property type="entry name" value="Acylphosphatase/BLUF domain-like"/>
    <property type="match status" value="1"/>
</dbReference>
<dbReference type="InterPro" id="IPR017968">
    <property type="entry name" value="Acylphosphatase_CS"/>
</dbReference>
<feature type="domain" description="Acylphosphatase-like" evidence="3">
    <location>
        <begin position="1"/>
        <end position="76"/>
    </location>
</feature>
<evidence type="ECO:0000256" key="1">
    <source>
        <dbReference type="PROSITE-ProRule" id="PRU00520"/>
    </source>
</evidence>
<dbReference type="PROSITE" id="PS51160">
    <property type="entry name" value="ACYLPHOSPHATASE_3"/>
    <property type="match status" value="1"/>
</dbReference>
<dbReference type="GO" id="GO:0003998">
    <property type="term" value="F:acylphosphatase activity"/>
    <property type="evidence" value="ECO:0007669"/>
    <property type="project" value="UniProtKB-EC"/>
</dbReference>
<comment type="similarity">
    <text evidence="2">Belongs to the acylphosphatase family.</text>
</comment>
<dbReference type="AlphaFoldDB" id="A0A0D7AMV4"/>
<dbReference type="PANTHER" id="PTHR47268:SF4">
    <property type="entry name" value="ACYLPHOSPHATASE"/>
    <property type="match status" value="1"/>
</dbReference>
<dbReference type="InterPro" id="IPR036046">
    <property type="entry name" value="Acylphosphatase-like_dom_sf"/>
</dbReference>
<organism evidence="4 5">
    <name type="scientific">Fistulina hepatica ATCC 64428</name>
    <dbReference type="NCBI Taxonomy" id="1128425"/>
    <lineage>
        <taxon>Eukaryota</taxon>
        <taxon>Fungi</taxon>
        <taxon>Dikarya</taxon>
        <taxon>Basidiomycota</taxon>
        <taxon>Agaricomycotina</taxon>
        <taxon>Agaricomycetes</taxon>
        <taxon>Agaricomycetidae</taxon>
        <taxon>Agaricales</taxon>
        <taxon>Fistulinaceae</taxon>
        <taxon>Fistulina</taxon>
    </lineage>
</organism>
<evidence type="ECO:0000256" key="2">
    <source>
        <dbReference type="RuleBase" id="RU004168"/>
    </source>
</evidence>
<accession>A0A0D7AMV4</accession>
<comment type="catalytic activity">
    <reaction evidence="1">
        <text>an acyl phosphate + H2O = a carboxylate + phosphate + H(+)</text>
        <dbReference type="Rhea" id="RHEA:14965"/>
        <dbReference type="ChEBI" id="CHEBI:15377"/>
        <dbReference type="ChEBI" id="CHEBI:15378"/>
        <dbReference type="ChEBI" id="CHEBI:29067"/>
        <dbReference type="ChEBI" id="CHEBI:43474"/>
        <dbReference type="ChEBI" id="CHEBI:59918"/>
        <dbReference type="EC" id="3.6.1.7"/>
    </reaction>
</comment>
<evidence type="ECO:0000259" key="3">
    <source>
        <dbReference type="PROSITE" id="PS51160"/>
    </source>
</evidence>
<dbReference type="Proteomes" id="UP000054144">
    <property type="component" value="Unassembled WGS sequence"/>
</dbReference>
<name>A0A0D7AMV4_9AGAR</name>
<keyword evidence="5" id="KW-1185">Reference proteome</keyword>
<proteinExistence type="inferred from homology"/>
<feature type="non-terminal residue" evidence="4">
    <location>
        <position position="1"/>
    </location>
</feature>
<gene>
    <name evidence="4" type="ORF">FISHEDRAFT_34360</name>
</gene>
<dbReference type="InterPro" id="IPR020456">
    <property type="entry name" value="Acylphosphatase"/>
</dbReference>
<evidence type="ECO:0000313" key="5">
    <source>
        <dbReference type="Proteomes" id="UP000054144"/>
    </source>
</evidence>
<protein>
    <recommendedName>
        <fullName evidence="1">acylphosphatase</fullName>
        <ecNumber evidence="1">3.6.1.7</ecNumber>
    </recommendedName>
</protein>
<sequence>RKFTESKAKSYGLTGWVRNASDGTVVGEAQGDAGLLNQFLECLRQGPPNAVVQQLESRQIPFKARPASEMSFEIRH</sequence>
<dbReference type="PROSITE" id="PS00151">
    <property type="entry name" value="ACYLPHOSPHATASE_2"/>
    <property type="match status" value="1"/>
</dbReference>